<dbReference type="Proteomes" id="UP000887578">
    <property type="component" value="Unplaced"/>
</dbReference>
<dbReference type="SMART" id="SM00175">
    <property type="entry name" value="RAB"/>
    <property type="match status" value="1"/>
</dbReference>
<dbReference type="SUPFAM" id="SSF52540">
    <property type="entry name" value="P-loop containing nucleoside triphosphate hydrolases"/>
    <property type="match status" value="1"/>
</dbReference>
<dbReference type="Pfam" id="PF00071">
    <property type="entry name" value="Ras"/>
    <property type="match status" value="1"/>
</dbReference>
<keyword evidence="2" id="KW-0547">Nucleotide-binding</keyword>
<dbReference type="InterPro" id="IPR043129">
    <property type="entry name" value="ATPase_NBD"/>
</dbReference>
<dbReference type="Pfam" id="PF00012">
    <property type="entry name" value="HSP70"/>
    <property type="match status" value="1"/>
</dbReference>
<sequence length="547" mass="62200">MIAPYCRSVECCILVFSLAENDTGDSSIETLDMWLKFFRDNETPGEAPVVLIGNKVDIVDEKSRSVSKKELNLWCSRNNIEAYFEVSAKDGTNVEETIEEIAKISCIYHSQAEQYCVHYEYYLSVFRKEDNLMFNNLKKRRSDGLFKLENMQYHFPKIKNIDNGFLDAVGIDLGTTRCYAAVKRKNGIESIALENTGNRLLSSYVSFDENHVKCGEVVTNRMQFYEKSTVFDSKRIIGKLYTFIDADNSWQFSITKYFNRAKIGIISPDGKTSKFPEEISAALLKHVKIKCEEIQGKELNETVITVPAMFDEIQNEATYAAAMLAGWKKIHLLPEPVAAAFAYFIDKPIPSNSKLFLFDLGGGTSFLILELEIIGRSGDPYLGGRDFDNILIEYFREQLLSQYGVTVAESKKYKLMMECQEIKHNLSSRNEDKLAVDDYDLTKVNDYIPITRQQFETLAENLLMLIKSNITAALENAGVKLDEINKVLYVGGGSRMPIIKDLLLHETFPNAEHCYEQNPDEVVAVGAAYYSYHLPSFKTNENRCSVI</sequence>
<evidence type="ECO:0000256" key="3">
    <source>
        <dbReference type="ARBA" id="ARBA00022840"/>
    </source>
</evidence>
<dbReference type="PROSITE" id="PS51421">
    <property type="entry name" value="RAS"/>
    <property type="match status" value="1"/>
</dbReference>
<dbReference type="AlphaFoldDB" id="A0A914PF87"/>
<protein>
    <submittedName>
        <fullName evidence="5">Uncharacterized protein</fullName>
    </submittedName>
</protein>
<dbReference type="InterPro" id="IPR018181">
    <property type="entry name" value="Heat_shock_70_CS"/>
</dbReference>
<dbReference type="GO" id="GO:0005524">
    <property type="term" value="F:ATP binding"/>
    <property type="evidence" value="ECO:0007669"/>
    <property type="project" value="UniProtKB-KW"/>
</dbReference>
<dbReference type="InterPro" id="IPR027417">
    <property type="entry name" value="P-loop_NTPase"/>
</dbReference>
<dbReference type="SUPFAM" id="SSF53067">
    <property type="entry name" value="Actin-like ATPase domain"/>
    <property type="match status" value="2"/>
</dbReference>
<evidence type="ECO:0000313" key="4">
    <source>
        <dbReference type="Proteomes" id="UP000887578"/>
    </source>
</evidence>
<name>A0A914PF87_9BILA</name>
<dbReference type="PANTHER" id="PTHR45639:SF34">
    <property type="entry name" value="CHAPERONE PROTEIN DNAK"/>
    <property type="match status" value="1"/>
</dbReference>
<dbReference type="PROSITE" id="PS51419">
    <property type="entry name" value="RAB"/>
    <property type="match status" value="1"/>
</dbReference>
<dbReference type="GO" id="GO:0034663">
    <property type="term" value="C:endoplasmic reticulum chaperone complex"/>
    <property type="evidence" value="ECO:0007669"/>
    <property type="project" value="TreeGrafter"/>
</dbReference>
<dbReference type="Gene3D" id="3.40.50.300">
    <property type="entry name" value="P-loop containing nucleotide triphosphate hydrolases"/>
    <property type="match status" value="1"/>
</dbReference>
<dbReference type="GO" id="GO:0030968">
    <property type="term" value="P:endoplasmic reticulum unfolded protein response"/>
    <property type="evidence" value="ECO:0007669"/>
    <property type="project" value="TreeGrafter"/>
</dbReference>
<dbReference type="PANTHER" id="PTHR45639">
    <property type="entry name" value="HSC70CB, ISOFORM G-RELATED"/>
    <property type="match status" value="1"/>
</dbReference>
<dbReference type="InterPro" id="IPR001806">
    <property type="entry name" value="Small_GTPase"/>
</dbReference>
<dbReference type="Gene3D" id="3.90.640.10">
    <property type="entry name" value="Actin, Chain A, domain 4"/>
    <property type="match status" value="1"/>
</dbReference>
<dbReference type="GO" id="GO:0005525">
    <property type="term" value="F:GTP binding"/>
    <property type="evidence" value="ECO:0007669"/>
    <property type="project" value="InterPro"/>
</dbReference>
<evidence type="ECO:0000256" key="1">
    <source>
        <dbReference type="ARBA" id="ARBA00007381"/>
    </source>
</evidence>
<dbReference type="GO" id="GO:0003924">
    <property type="term" value="F:GTPase activity"/>
    <property type="evidence" value="ECO:0007669"/>
    <property type="project" value="InterPro"/>
</dbReference>
<reference evidence="5" key="1">
    <citation type="submission" date="2022-11" db="UniProtKB">
        <authorList>
            <consortium name="WormBaseParasite"/>
        </authorList>
    </citation>
    <scope>IDENTIFICATION</scope>
</reference>
<keyword evidence="3" id="KW-0067">ATP-binding</keyword>
<dbReference type="PROSITE" id="PS00297">
    <property type="entry name" value="HSP70_1"/>
    <property type="match status" value="1"/>
</dbReference>
<comment type="similarity">
    <text evidence="1">Belongs to the heat shock protein 70 family.</text>
</comment>
<dbReference type="PRINTS" id="PR00301">
    <property type="entry name" value="HEATSHOCK70"/>
</dbReference>
<evidence type="ECO:0000313" key="5">
    <source>
        <dbReference type="WBParaSite" id="PDA_v2.g16904.t1"/>
    </source>
</evidence>
<dbReference type="InterPro" id="IPR013126">
    <property type="entry name" value="Hsp_70_fam"/>
</dbReference>
<organism evidence="4 5">
    <name type="scientific">Panagrolaimus davidi</name>
    <dbReference type="NCBI Taxonomy" id="227884"/>
    <lineage>
        <taxon>Eukaryota</taxon>
        <taxon>Metazoa</taxon>
        <taxon>Ecdysozoa</taxon>
        <taxon>Nematoda</taxon>
        <taxon>Chromadorea</taxon>
        <taxon>Rhabditida</taxon>
        <taxon>Tylenchina</taxon>
        <taxon>Panagrolaimomorpha</taxon>
        <taxon>Panagrolaimoidea</taxon>
        <taxon>Panagrolaimidae</taxon>
        <taxon>Panagrolaimus</taxon>
    </lineage>
</organism>
<accession>A0A914PF87</accession>
<proteinExistence type="inferred from homology"/>
<dbReference type="WBParaSite" id="PDA_v2.g16904.t1">
    <property type="protein sequence ID" value="PDA_v2.g16904.t1"/>
    <property type="gene ID" value="PDA_v2.g16904"/>
</dbReference>
<evidence type="ECO:0000256" key="2">
    <source>
        <dbReference type="ARBA" id="ARBA00022741"/>
    </source>
</evidence>
<dbReference type="GO" id="GO:0140662">
    <property type="term" value="F:ATP-dependent protein folding chaperone"/>
    <property type="evidence" value="ECO:0007669"/>
    <property type="project" value="InterPro"/>
</dbReference>
<dbReference type="Gene3D" id="3.30.420.40">
    <property type="match status" value="2"/>
</dbReference>
<keyword evidence="4" id="KW-1185">Reference proteome</keyword>